<dbReference type="CTD" id="36336492"/>
<sequence length="140" mass="15802">MPAFLLDNQQAPYSLRSRSLQQLVRSAHLNALWNIRIHQSIALCYLPHFIPYRLNLLCISRQQASRAVNVLFSTSLVVEGCPFGLFVGSSTMQGDLCMEVFTERSNTSLPISKRRTRQAALVALKHFVPEDYACFVCGQL</sequence>
<keyword evidence="2" id="KW-1185">Reference proteome</keyword>
<comment type="caution">
    <text evidence="1">The sequence shown here is derived from an EMBL/GenBank/DDBJ whole genome shotgun (WGS) entry which is preliminary data.</text>
</comment>
<name>W6USI6_ECHGR</name>
<reference evidence="1 2" key="1">
    <citation type="journal article" date="2013" name="Nat. Genet.">
        <title>The genome of the hydatid tapeworm Echinococcus granulosus.</title>
        <authorList>
            <person name="Zheng H."/>
            <person name="Zhang W."/>
            <person name="Zhang L."/>
            <person name="Zhang Z."/>
            <person name="Li J."/>
            <person name="Lu G."/>
            <person name="Zhu Y."/>
            <person name="Wang Y."/>
            <person name="Huang Y."/>
            <person name="Liu J."/>
            <person name="Kang H."/>
            <person name="Chen J."/>
            <person name="Wang L."/>
            <person name="Chen A."/>
            <person name="Yu S."/>
            <person name="Gao Z."/>
            <person name="Jin L."/>
            <person name="Gu W."/>
            <person name="Wang Z."/>
            <person name="Zhao L."/>
            <person name="Shi B."/>
            <person name="Wen H."/>
            <person name="Lin R."/>
            <person name="Jones M.K."/>
            <person name="Brejova B."/>
            <person name="Vinar T."/>
            <person name="Zhao G."/>
            <person name="McManus D.P."/>
            <person name="Chen Z."/>
            <person name="Zhou Y."/>
            <person name="Wang S."/>
        </authorList>
    </citation>
    <scope>NUCLEOTIDE SEQUENCE [LARGE SCALE GENOMIC DNA]</scope>
</reference>
<dbReference type="AlphaFoldDB" id="W6USI6"/>
<gene>
    <name evidence="1" type="ORF">EGR_00777</name>
</gene>
<dbReference type="KEGG" id="egl:EGR_00777"/>
<dbReference type="EMBL" id="APAU02000003">
    <property type="protein sequence ID" value="EUB64233.1"/>
    <property type="molecule type" value="Genomic_DNA"/>
</dbReference>
<accession>W6USI6</accession>
<evidence type="ECO:0000313" key="2">
    <source>
        <dbReference type="Proteomes" id="UP000019149"/>
    </source>
</evidence>
<organism evidence="1 2">
    <name type="scientific">Echinococcus granulosus</name>
    <name type="common">Hydatid tapeworm</name>
    <dbReference type="NCBI Taxonomy" id="6210"/>
    <lineage>
        <taxon>Eukaryota</taxon>
        <taxon>Metazoa</taxon>
        <taxon>Spiralia</taxon>
        <taxon>Lophotrochozoa</taxon>
        <taxon>Platyhelminthes</taxon>
        <taxon>Cestoda</taxon>
        <taxon>Eucestoda</taxon>
        <taxon>Cyclophyllidea</taxon>
        <taxon>Taeniidae</taxon>
        <taxon>Echinococcus</taxon>
        <taxon>Echinococcus granulosus group</taxon>
    </lineage>
</organism>
<evidence type="ECO:0000313" key="1">
    <source>
        <dbReference type="EMBL" id="EUB64233.1"/>
    </source>
</evidence>
<dbReference type="RefSeq" id="XP_024355429.1">
    <property type="nucleotide sequence ID" value="XM_024490026.1"/>
</dbReference>
<protein>
    <submittedName>
        <fullName evidence="1">Uncharacterized protein</fullName>
    </submittedName>
</protein>
<dbReference type="GeneID" id="36336492"/>
<proteinExistence type="predicted"/>
<dbReference type="Proteomes" id="UP000019149">
    <property type="component" value="Unassembled WGS sequence"/>
</dbReference>